<reference evidence="3 4" key="1">
    <citation type="journal article" date="2015" name="Genome Announc.">
        <title>Complete Genome Sequence of Methanosphaerula palustris E1-9CT, a Hydrogenotrophic Methanogen Isolated from a Minerotrophic Fen Peatland.</title>
        <authorList>
            <person name="Cadillo-Quiroz H."/>
            <person name="Browne P."/>
            <person name="Kyrpides N."/>
            <person name="Woyke T."/>
            <person name="Goodwin L."/>
            <person name="Detter C."/>
            <person name="Yavitt J.B."/>
            <person name="Zinder S.H."/>
        </authorList>
    </citation>
    <scope>NUCLEOTIDE SEQUENCE [LARGE SCALE GENOMIC DNA]</scope>
    <source>
        <strain evidence="4">ATCC BAA-1556 / DSM 19958 / E1-9c</strain>
    </source>
</reference>
<protein>
    <recommendedName>
        <fullName evidence="2">DUF4350 domain-containing protein</fullName>
    </recommendedName>
</protein>
<dbReference type="STRING" id="521011.Mpal_0387"/>
<feature type="transmembrane region" description="Helical" evidence="1">
    <location>
        <begin position="271"/>
        <end position="291"/>
    </location>
</feature>
<dbReference type="eggNOG" id="arCOG01314">
    <property type="taxonomic scope" value="Archaea"/>
</dbReference>
<keyword evidence="4" id="KW-1185">Reference proteome</keyword>
<dbReference type="Pfam" id="PF14258">
    <property type="entry name" value="DUF4350"/>
    <property type="match status" value="1"/>
</dbReference>
<accession>B8GJV8</accession>
<dbReference type="Proteomes" id="UP000002457">
    <property type="component" value="Chromosome"/>
</dbReference>
<evidence type="ECO:0000259" key="2">
    <source>
        <dbReference type="Pfam" id="PF14258"/>
    </source>
</evidence>
<evidence type="ECO:0000313" key="3">
    <source>
        <dbReference type="EMBL" id="ACL15762.1"/>
    </source>
</evidence>
<dbReference type="GeneID" id="7271413"/>
<dbReference type="OrthoDB" id="372296at2157"/>
<organism evidence="3 4">
    <name type="scientific">Methanosphaerula palustris (strain ATCC BAA-1556 / DSM 19958 / E1-9c)</name>
    <dbReference type="NCBI Taxonomy" id="521011"/>
    <lineage>
        <taxon>Archaea</taxon>
        <taxon>Methanobacteriati</taxon>
        <taxon>Methanobacteriota</taxon>
        <taxon>Stenosarchaea group</taxon>
        <taxon>Methanomicrobia</taxon>
        <taxon>Methanomicrobiales</taxon>
        <taxon>Methanoregulaceae</taxon>
        <taxon>Methanosphaerula</taxon>
    </lineage>
</organism>
<name>B8GJV8_METPE</name>
<keyword evidence="1" id="KW-0812">Transmembrane</keyword>
<proteinExistence type="predicted"/>
<gene>
    <name evidence="3" type="ordered locus">Mpal_0387</name>
</gene>
<evidence type="ECO:0000256" key="1">
    <source>
        <dbReference type="SAM" id="Phobius"/>
    </source>
</evidence>
<feature type="transmembrane region" description="Helical" evidence="1">
    <location>
        <begin position="12"/>
        <end position="32"/>
    </location>
</feature>
<feature type="domain" description="DUF4350" evidence="2">
    <location>
        <begin position="40"/>
        <end position="241"/>
    </location>
</feature>
<dbReference type="RefSeq" id="WP_012617081.1">
    <property type="nucleotide sequence ID" value="NC_011832.1"/>
</dbReference>
<dbReference type="AlphaFoldDB" id="B8GJV8"/>
<dbReference type="KEGG" id="mpl:Mpal_0387"/>
<dbReference type="InterPro" id="IPR025646">
    <property type="entry name" value="DUF4350"/>
</dbReference>
<dbReference type="EMBL" id="CP001338">
    <property type="protein sequence ID" value="ACL15762.1"/>
    <property type="molecule type" value="Genomic_DNA"/>
</dbReference>
<evidence type="ECO:0000313" key="4">
    <source>
        <dbReference type="Proteomes" id="UP000002457"/>
    </source>
</evidence>
<sequence length="298" mass="31747">MPTSNHSGQVVNWAVGLVLLIAVVVLFLHLTATDVEFSRYNPQWNGTSAFFETLEDHGAVMVGDPSALAGRTNTTLLVIAPGRAPTAGEATAYRDFVAAGNTLLLADDFGEGNALLKAVGGTIRLDQRNLSSLDREYQVSAAPLGFPVVGAPFTDNITKIVFNHPVVVTGGTPFLETSLLSWIDENGNGRADPTEPLGRFAIAATEPVGGGRVVVIGDGSLFINAMQHLRDGDNERLIDELTPGTVLVDQHLSQTSTASGPISTILWVRNISSSIILVTALALGMLAWYVCRRKRGWD</sequence>
<dbReference type="HOGENOM" id="CLU_060688_0_0_2"/>
<keyword evidence="1" id="KW-0472">Membrane</keyword>
<keyword evidence="1" id="KW-1133">Transmembrane helix</keyword>